<keyword evidence="2" id="KW-0539">Nucleus</keyword>
<feature type="region of interest" description="Disordered" evidence="3">
    <location>
        <begin position="51"/>
        <end position="124"/>
    </location>
</feature>
<comment type="subcellular location">
    <subcellularLocation>
        <location evidence="1">Nucleus</location>
        <location evidence="1">Nucleolus</location>
    </subcellularLocation>
</comment>
<name>A0AAE0GUB0_9CHLO</name>
<accession>A0AAE0GUB0</accession>
<reference evidence="5 6" key="1">
    <citation type="journal article" date="2015" name="Genome Biol. Evol.">
        <title>Comparative Genomics of a Bacterivorous Green Alga Reveals Evolutionary Causalities and Consequences of Phago-Mixotrophic Mode of Nutrition.</title>
        <authorList>
            <person name="Burns J.A."/>
            <person name="Paasch A."/>
            <person name="Narechania A."/>
            <person name="Kim E."/>
        </authorList>
    </citation>
    <scope>NUCLEOTIDE SEQUENCE [LARGE SCALE GENOMIC DNA]</scope>
    <source>
        <strain evidence="5 6">PLY_AMNH</strain>
    </source>
</reference>
<evidence type="ECO:0000313" key="6">
    <source>
        <dbReference type="Proteomes" id="UP001190700"/>
    </source>
</evidence>
<evidence type="ECO:0000256" key="1">
    <source>
        <dbReference type="ARBA" id="ARBA00004604"/>
    </source>
</evidence>
<sequence length="124" mass="13425">GGKLSSMEGGVPKPVGFDELDPRFAAMYESSKFAIDPTDPRYKATDGMVAIMAERQKRRKPQQEDGSLRPVEKHQKNAVSGGEAASSKSELKTLVASLKRKTATAGLHSDKELPRPKKSAAKTK</sequence>
<keyword evidence="6" id="KW-1185">Reference proteome</keyword>
<dbReference type="Proteomes" id="UP001190700">
    <property type="component" value="Unassembled WGS sequence"/>
</dbReference>
<gene>
    <name evidence="5" type="ORF">CYMTET_8092</name>
</gene>
<dbReference type="AlphaFoldDB" id="A0AAE0GUB0"/>
<protein>
    <recommendedName>
        <fullName evidence="4">NUC153 domain-containing protein</fullName>
    </recommendedName>
</protein>
<proteinExistence type="predicted"/>
<organism evidence="5 6">
    <name type="scientific">Cymbomonas tetramitiformis</name>
    <dbReference type="NCBI Taxonomy" id="36881"/>
    <lineage>
        <taxon>Eukaryota</taxon>
        <taxon>Viridiplantae</taxon>
        <taxon>Chlorophyta</taxon>
        <taxon>Pyramimonadophyceae</taxon>
        <taxon>Pyramimonadales</taxon>
        <taxon>Pyramimonadaceae</taxon>
        <taxon>Cymbomonas</taxon>
    </lineage>
</organism>
<feature type="non-terminal residue" evidence="5">
    <location>
        <position position="1"/>
    </location>
</feature>
<dbReference type="GO" id="GO:0003723">
    <property type="term" value="F:RNA binding"/>
    <property type="evidence" value="ECO:0007669"/>
    <property type="project" value="TreeGrafter"/>
</dbReference>
<evidence type="ECO:0000256" key="2">
    <source>
        <dbReference type="ARBA" id="ARBA00023242"/>
    </source>
</evidence>
<dbReference type="PANTHER" id="PTHR12202:SF0">
    <property type="entry name" value="ESF1 HOMOLOG"/>
    <property type="match status" value="1"/>
</dbReference>
<dbReference type="EMBL" id="LGRX02002399">
    <property type="protein sequence ID" value="KAK3284246.1"/>
    <property type="molecule type" value="Genomic_DNA"/>
</dbReference>
<dbReference type="InterPro" id="IPR039754">
    <property type="entry name" value="Esf1"/>
</dbReference>
<dbReference type="GO" id="GO:0005730">
    <property type="term" value="C:nucleolus"/>
    <property type="evidence" value="ECO:0007669"/>
    <property type="project" value="UniProtKB-SubCell"/>
</dbReference>
<comment type="caution">
    <text evidence="5">The sequence shown here is derived from an EMBL/GenBank/DDBJ whole genome shotgun (WGS) entry which is preliminary data.</text>
</comment>
<dbReference type="GO" id="GO:0006364">
    <property type="term" value="P:rRNA processing"/>
    <property type="evidence" value="ECO:0007669"/>
    <property type="project" value="InterPro"/>
</dbReference>
<dbReference type="PANTHER" id="PTHR12202">
    <property type="entry name" value="ESF1 HOMOLOG"/>
    <property type="match status" value="1"/>
</dbReference>
<evidence type="ECO:0000256" key="3">
    <source>
        <dbReference type="SAM" id="MobiDB-lite"/>
    </source>
</evidence>
<evidence type="ECO:0000259" key="4">
    <source>
        <dbReference type="Pfam" id="PF08159"/>
    </source>
</evidence>
<feature type="compositionally biased region" description="Basic and acidic residues" evidence="3">
    <location>
        <begin position="61"/>
        <end position="75"/>
    </location>
</feature>
<feature type="domain" description="NUC153" evidence="4">
    <location>
        <begin position="21"/>
        <end position="48"/>
    </location>
</feature>
<evidence type="ECO:0000313" key="5">
    <source>
        <dbReference type="EMBL" id="KAK3284246.1"/>
    </source>
</evidence>
<dbReference type="InterPro" id="IPR012580">
    <property type="entry name" value="NUC153"/>
</dbReference>
<dbReference type="Pfam" id="PF08159">
    <property type="entry name" value="NUC153"/>
    <property type="match status" value="1"/>
</dbReference>